<keyword evidence="3" id="KW-1185">Reference proteome</keyword>
<evidence type="ECO:0000313" key="2">
    <source>
        <dbReference type="EMBL" id="CUS05392.2"/>
    </source>
</evidence>
<dbReference type="KEGG" id="pbf:CFX0092_A3514"/>
<dbReference type="Proteomes" id="UP000215027">
    <property type="component" value="Chromosome I"/>
</dbReference>
<gene>
    <name evidence="2" type="ORF">CFX0092_A3514</name>
</gene>
<dbReference type="EMBL" id="LN890655">
    <property type="protein sequence ID" value="CUS05392.2"/>
    <property type="molecule type" value="Genomic_DNA"/>
</dbReference>
<sequence>MGIETVADVASVLAMAFFLALVVERIIQFVIRPLVENAVKAAGREPEKVGLILPYISAVMGGLLSYGFGLDLFAAMAEAAGLEPAAWLTQLLTALVVAGGSNLLHDLWPQGQLEGEIELEIEEDGRI</sequence>
<feature type="transmembrane region" description="Helical" evidence="1">
    <location>
        <begin position="51"/>
        <end position="73"/>
    </location>
</feature>
<dbReference type="AlphaFoldDB" id="A0A160T694"/>
<keyword evidence="1" id="KW-0812">Transmembrane</keyword>
<evidence type="ECO:0000313" key="3">
    <source>
        <dbReference type="Proteomes" id="UP000215027"/>
    </source>
</evidence>
<proteinExistence type="predicted"/>
<organism evidence="2 3">
    <name type="scientific">Candidatus Promineifilum breve</name>
    <dbReference type="NCBI Taxonomy" id="1806508"/>
    <lineage>
        <taxon>Bacteria</taxon>
        <taxon>Bacillati</taxon>
        <taxon>Chloroflexota</taxon>
        <taxon>Ardenticatenia</taxon>
        <taxon>Candidatus Promineifilales</taxon>
        <taxon>Candidatus Promineifilaceae</taxon>
        <taxon>Candidatus Promineifilum</taxon>
    </lineage>
</organism>
<evidence type="ECO:0000256" key="1">
    <source>
        <dbReference type="SAM" id="Phobius"/>
    </source>
</evidence>
<reference evidence="2" key="1">
    <citation type="submission" date="2016-01" db="EMBL/GenBank/DDBJ databases">
        <authorList>
            <person name="Mcilroy J.S."/>
            <person name="Karst M S."/>
            <person name="Albertsen M."/>
        </authorList>
    </citation>
    <scope>NUCLEOTIDE SEQUENCE</scope>
    <source>
        <strain evidence="2">Cfx-K</strain>
    </source>
</reference>
<keyword evidence="1" id="KW-0472">Membrane</keyword>
<dbReference type="RefSeq" id="WP_095044610.1">
    <property type="nucleotide sequence ID" value="NZ_LN890655.1"/>
</dbReference>
<name>A0A160T694_9CHLR</name>
<protein>
    <submittedName>
        <fullName evidence="2">Uncharacterized protein</fullName>
    </submittedName>
</protein>
<feature type="transmembrane region" description="Helical" evidence="1">
    <location>
        <begin position="12"/>
        <end position="31"/>
    </location>
</feature>
<keyword evidence="1" id="KW-1133">Transmembrane helix</keyword>
<accession>A0A160T694</accession>